<dbReference type="EMBL" id="CP068108">
    <property type="protein sequence ID" value="QQT99080.1"/>
    <property type="molecule type" value="Genomic_DNA"/>
</dbReference>
<dbReference type="PANTHER" id="PTHR30272:SF1">
    <property type="entry name" value="3-HYDROXYACYL-[ACYL-CARRIER-PROTEIN] DEHYDRATASE"/>
    <property type="match status" value="1"/>
</dbReference>
<accession>A0A9Q6Z3Y8</accession>
<keyword evidence="2" id="KW-0812">Transmembrane</keyword>
<dbReference type="SUPFAM" id="SSF54637">
    <property type="entry name" value="Thioesterase/thiol ester dehydrase-isomerase"/>
    <property type="match status" value="1"/>
</dbReference>
<evidence type="ECO:0000256" key="1">
    <source>
        <dbReference type="ARBA" id="ARBA00023239"/>
    </source>
</evidence>
<gene>
    <name evidence="3" type="ORF">I6I88_12765</name>
</gene>
<sequence length="143" mass="16393">MNNSFYILDYIPHCYPYRFIDSISEISKSHVIGKCFLSSESFFYKGHFPQSPITPGYIITEIMAQIGVLALGIYLNKENIQKINAAFLTSTNVKFFNISYPNDTITVKSKLIYYKLNTIKCKIEAYNQHELLLCKGVLTGKIK</sequence>
<dbReference type="GO" id="GO:0016829">
    <property type="term" value="F:lyase activity"/>
    <property type="evidence" value="ECO:0007669"/>
    <property type="project" value="UniProtKB-KW"/>
</dbReference>
<keyword evidence="2" id="KW-0472">Membrane</keyword>
<dbReference type="AlphaFoldDB" id="A0A9Q6Z3Y8"/>
<keyword evidence="1" id="KW-0456">Lyase</keyword>
<organism evidence="3 4">
    <name type="scientific">Myroides odoratus</name>
    <name type="common">Flavobacterium odoratum</name>
    <dbReference type="NCBI Taxonomy" id="256"/>
    <lineage>
        <taxon>Bacteria</taxon>
        <taxon>Pseudomonadati</taxon>
        <taxon>Bacteroidota</taxon>
        <taxon>Flavobacteriia</taxon>
        <taxon>Flavobacteriales</taxon>
        <taxon>Flavobacteriaceae</taxon>
        <taxon>Myroides</taxon>
    </lineage>
</organism>
<evidence type="ECO:0000256" key="2">
    <source>
        <dbReference type="SAM" id="Phobius"/>
    </source>
</evidence>
<evidence type="ECO:0000313" key="4">
    <source>
        <dbReference type="Proteomes" id="UP000596202"/>
    </source>
</evidence>
<dbReference type="InterPro" id="IPR013114">
    <property type="entry name" value="FabA_FabZ"/>
</dbReference>
<reference evidence="3 4" key="1">
    <citation type="submission" date="2021-01" db="EMBL/GenBank/DDBJ databases">
        <title>FDA dAtabase for Regulatory Grade micrObial Sequences (FDA-ARGOS): Supporting development and validation of Infectious Disease Dx tests.</title>
        <authorList>
            <person name="Sproer C."/>
            <person name="Gronow S."/>
            <person name="Severitt S."/>
            <person name="Schroder I."/>
            <person name="Tallon L."/>
            <person name="Sadzewicz L."/>
            <person name="Zhao X."/>
            <person name="Boylan J."/>
            <person name="Ott S."/>
            <person name="Bowen H."/>
            <person name="Vavikolanu K."/>
            <person name="Mehta A."/>
            <person name="Aluvathingal J."/>
            <person name="Nadendla S."/>
            <person name="Lowell S."/>
            <person name="Myers T."/>
            <person name="Yan Y."/>
            <person name="Sichtig H."/>
        </authorList>
    </citation>
    <scope>NUCLEOTIDE SEQUENCE [LARGE SCALE GENOMIC DNA]</scope>
    <source>
        <strain evidence="3 4">FDAARGOS_1131</strain>
    </source>
</reference>
<evidence type="ECO:0000313" key="3">
    <source>
        <dbReference type="EMBL" id="QQT99080.1"/>
    </source>
</evidence>
<dbReference type="PANTHER" id="PTHR30272">
    <property type="entry name" value="3-HYDROXYACYL-[ACYL-CARRIER-PROTEIN] DEHYDRATASE"/>
    <property type="match status" value="1"/>
</dbReference>
<protein>
    <submittedName>
        <fullName evidence="3">3-hydroxyacyl-ACP dehydratase</fullName>
    </submittedName>
</protein>
<name>A0A9Q6Z3Y8_MYROD</name>
<dbReference type="Proteomes" id="UP000596202">
    <property type="component" value="Chromosome"/>
</dbReference>
<dbReference type="OrthoDB" id="9772788at2"/>
<dbReference type="GeneID" id="93528539"/>
<keyword evidence="2" id="KW-1133">Transmembrane helix</keyword>
<dbReference type="Pfam" id="PF07977">
    <property type="entry name" value="FabA"/>
    <property type="match status" value="1"/>
</dbReference>
<dbReference type="Gene3D" id="3.10.129.10">
    <property type="entry name" value="Hotdog Thioesterase"/>
    <property type="match status" value="1"/>
</dbReference>
<proteinExistence type="predicted"/>
<dbReference type="RefSeq" id="WP_002986726.1">
    <property type="nucleotide sequence ID" value="NZ_CP068108.1"/>
</dbReference>
<dbReference type="InterPro" id="IPR029069">
    <property type="entry name" value="HotDog_dom_sf"/>
</dbReference>
<feature type="transmembrane region" description="Helical" evidence="2">
    <location>
        <begin position="56"/>
        <end position="75"/>
    </location>
</feature>